<keyword evidence="2" id="KW-1185">Reference proteome</keyword>
<evidence type="ECO:0000313" key="1">
    <source>
        <dbReference type="EMBL" id="MER6269820.1"/>
    </source>
</evidence>
<protein>
    <submittedName>
        <fullName evidence="1">Uncharacterized protein</fullName>
    </submittedName>
</protein>
<organism evidence="1 2">
    <name type="scientific">Streptomyces sp. 900105755</name>
    <dbReference type="NCBI Taxonomy" id="3154389"/>
    <lineage>
        <taxon>Bacteria</taxon>
        <taxon>Bacillati</taxon>
        <taxon>Actinomycetota</taxon>
        <taxon>Actinomycetes</taxon>
        <taxon>Kitasatosporales</taxon>
        <taxon>Streptomycetaceae</taxon>
        <taxon>Streptomyces</taxon>
    </lineage>
</organism>
<proteinExistence type="predicted"/>
<dbReference type="RefSeq" id="WP_351958289.1">
    <property type="nucleotide sequence ID" value="NZ_JBEOZM010000008.1"/>
</dbReference>
<accession>A0ABV1TIF9</accession>
<sequence length="137" mass="15533">MSRFAEVIVLASDAHQIMEPLTQPDGSREWVGHFADIGHGMFGGWAIEFTRRSGWIGLLEHLQSLPWPSPHSVQVLIHDEEDDCFGLWMIHDGRLVEVPLPRTERYFWRNHYTGEVDPDCPGILTRTDRSGGGPEGD</sequence>
<dbReference type="EMBL" id="JBEOZM010000008">
    <property type="protein sequence ID" value="MER6269820.1"/>
    <property type="molecule type" value="Genomic_DNA"/>
</dbReference>
<name>A0ABV1TIF9_9ACTN</name>
<reference evidence="1 2" key="1">
    <citation type="submission" date="2024-06" db="EMBL/GenBank/DDBJ databases">
        <title>The Natural Products Discovery Center: Release of the First 8490 Sequenced Strains for Exploring Actinobacteria Biosynthetic Diversity.</title>
        <authorList>
            <person name="Kalkreuter E."/>
            <person name="Kautsar S.A."/>
            <person name="Yang D."/>
            <person name="Bader C.D."/>
            <person name="Teijaro C.N."/>
            <person name="Fluegel L."/>
            <person name="Davis C.M."/>
            <person name="Simpson J.R."/>
            <person name="Lauterbach L."/>
            <person name="Steele A.D."/>
            <person name="Gui C."/>
            <person name="Meng S."/>
            <person name="Li G."/>
            <person name="Viehrig K."/>
            <person name="Ye F."/>
            <person name="Su P."/>
            <person name="Kiefer A.F."/>
            <person name="Nichols A."/>
            <person name="Cepeda A.J."/>
            <person name="Yan W."/>
            <person name="Fan B."/>
            <person name="Jiang Y."/>
            <person name="Adhikari A."/>
            <person name="Zheng C.-J."/>
            <person name="Schuster L."/>
            <person name="Cowan T.M."/>
            <person name="Smanski M.J."/>
            <person name="Chevrette M.G."/>
            <person name="De Carvalho L.P.S."/>
            <person name="Shen B."/>
        </authorList>
    </citation>
    <scope>NUCLEOTIDE SEQUENCE [LARGE SCALE GENOMIC DNA]</scope>
    <source>
        <strain evidence="1 2">NPDC001694</strain>
    </source>
</reference>
<comment type="caution">
    <text evidence="1">The sequence shown here is derived from an EMBL/GenBank/DDBJ whole genome shotgun (WGS) entry which is preliminary data.</text>
</comment>
<evidence type="ECO:0000313" key="2">
    <source>
        <dbReference type="Proteomes" id="UP001490365"/>
    </source>
</evidence>
<gene>
    <name evidence="1" type="ORF">ABT211_21370</name>
</gene>
<dbReference type="Proteomes" id="UP001490365">
    <property type="component" value="Unassembled WGS sequence"/>
</dbReference>